<dbReference type="AlphaFoldDB" id="R7QLS6"/>
<feature type="compositionally biased region" description="Basic residues" evidence="1">
    <location>
        <begin position="16"/>
        <end position="27"/>
    </location>
</feature>
<dbReference type="Gene3D" id="3.20.20.190">
    <property type="entry name" value="Phosphatidylinositol (PI) phosphodiesterase"/>
    <property type="match status" value="1"/>
</dbReference>
<dbReference type="RefSeq" id="XP_005718319.1">
    <property type="nucleotide sequence ID" value="XM_005718262.1"/>
</dbReference>
<gene>
    <name evidence="4" type="ORF">CHC_T00006160001</name>
</gene>
<keyword evidence="2" id="KW-0472">Membrane</keyword>
<feature type="region of interest" description="Disordered" evidence="1">
    <location>
        <begin position="1"/>
        <end position="62"/>
    </location>
</feature>
<accession>R7QLS6</accession>
<dbReference type="EMBL" id="HG001932">
    <property type="protein sequence ID" value="CDF38426.1"/>
    <property type="molecule type" value="Genomic_DNA"/>
</dbReference>
<dbReference type="SUPFAM" id="SSF51695">
    <property type="entry name" value="PLC-like phosphodiesterases"/>
    <property type="match status" value="1"/>
</dbReference>
<feature type="compositionally biased region" description="Basic and acidic residues" evidence="1">
    <location>
        <begin position="28"/>
        <end position="37"/>
    </location>
</feature>
<dbReference type="KEGG" id="ccp:CHC_T00006160001"/>
<reference evidence="5" key="1">
    <citation type="journal article" date="2013" name="Proc. Natl. Acad. Sci. U.S.A.">
        <title>Genome structure and metabolic features in the red seaweed Chondrus crispus shed light on evolution of the Archaeplastida.</title>
        <authorList>
            <person name="Collen J."/>
            <person name="Porcel B."/>
            <person name="Carre W."/>
            <person name="Ball S.G."/>
            <person name="Chaparro C."/>
            <person name="Tonon T."/>
            <person name="Barbeyron T."/>
            <person name="Michel G."/>
            <person name="Noel B."/>
            <person name="Valentin K."/>
            <person name="Elias M."/>
            <person name="Artiguenave F."/>
            <person name="Arun A."/>
            <person name="Aury J.M."/>
            <person name="Barbosa-Neto J.F."/>
            <person name="Bothwell J.H."/>
            <person name="Bouget F.Y."/>
            <person name="Brillet L."/>
            <person name="Cabello-Hurtado F."/>
            <person name="Capella-Gutierrez S."/>
            <person name="Charrier B."/>
            <person name="Cladiere L."/>
            <person name="Cock J.M."/>
            <person name="Coelho S.M."/>
            <person name="Colleoni C."/>
            <person name="Czjzek M."/>
            <person name="Da Silva C."/>
            <person name="Delage L."/>
            <person name="Denoeud F."/>
            <person name="Deschamps P."/>
            <person name="Dittami S.M."/>
            <person name="Gabaldon T."/>
            <person name="Gachon C.M."/>
            <person name="Groisillier A."/>
            <person name="Herve C."/>
            <person name="Jabbari K."/>
            <person name="Katinka M."/>
            <person name="Kloareg B."/>
            <person name="Kowalczyk N."/>
            <person name="Labadie K."/>
            <person name="Leblanc C."/>
            <person name="Lopez P.J."/>
            <person name="McLachlan D.H."/>
            <person name="Meslet-Cladiere L."/>
            <person name="Moustafa A."/>
            <person name="Nehr Z."/>
            <person name="Nyvall Collen P."/>
            <person name="Panaud O."/>
            <person name="Partensky F."/>
            <person name="Poulain J."/>
            <person name="Rensing S.A."/>
            <person name="Rousvoal S."/>
            <person name="Samson G."/>
            <person name="Symeonidi A."/>
            <person name="Weissenbach J."/>
            <person name="Zambounis A."/>
            <person name="Wincker P."/>
            <person name="Boyen C."/>
        </authorList>
    </citation>
    <scope>NUCLEOTIDE SEQUENCE [LARGE SCALE GENOMIC DNA]</scope>
    <source>
        <strain evidence="5">cv. Stackhouse</strain>
    </source>
</reference>
<dbReference type="GeneID" id="17326066"/>
<feature type="transmembrane region" description="Helical" evidence="2">
    <location>
        <begin position="83"/>
        <end position="105"/>
    </location>
</feature>
<proteinExistence type="predicted"/>
<keyword evidence="5" id="KW-1185">Reference proteome</keyword>
<dbReference type="STRING" id="2769.R7QLS6"/>
<evidence type="ECO:0000313" key="4">
    <source>
        <dbReference type="EMBL" id="CDF38426.1"/>
    </source>
</evidence>
<dbReference type="Proteomes" id="UP000012073">
    <property type="component" value="Unassembled WGS sequence"/>
</dbReference>
<name>R7QLS6_CHOCR</name>
<dbReference type="Pfam" id="PF03009">
    <property type="entry name" value="GDPD"/>
    <property type="match status" value="1"/>
</dbReference>
<sequence length="421" mass="47137">MTDRDLSSATSTPQTVRRRRPPHTMRHSAREEAELKKPLKFSIASDEEDEPSLPSYRPRRRASNENAQPSLFHIRLIRFLIRLFPRVLLVLVIAAIVVAMLPGGWRVALCAANVLPPPAMRTGENITLVAHRGCEFPYPENTLHGLRYGAQLVRFVELDISLTSDGHVVAMHDDLLDRTTNGTGLTCERPLDYVKSLAVKMPERDPRGKIAQGKFCSDTTAGGQSVPCTYRVPTLNEIFDELPEGTKYMLDVKNCYAPGIEANSPHCSNCTMLREATKKAMEKNFIKPEQVVFTTQQVASLKAFQLGLPMGYSYSLGMGQSYSHYKRKTLMAKIEGDNFNTASLYVGLAAVRPDFVRQLRESSIPASMKHRDVFAWTIRRDFDFRLARCAGVTNLIVAEPMRVLRRISRDVGALLAASEDP</sequence>
<dbReference type="OMA" id="WTIRRDF"/>
<dbReference type="InterPro" id="IPR017946">
    <property type="entry name" value="PLC-like_Pdiesterase_TIM-brl"/>
</dbReference>
<evidence type="ECO:0000256" key="2">
    <source>
        <dbReference type="SAM" id="Phobius"/>
    </source>
</evidence>
<dbReference type="GO" id="GO:0008081">
    <property type="term" value="F:phosphoric diester hydrolase activity"/>
    <property type="evidence" value="ECO:0007669"/>
    <property type="project" value="InterPro"/>
</dbReference>
<dbReference type="OrthoDB" id="197419at2759"/>
<dbReference type="InterPro" id="IPR030395">
    <property type="entry name" value="GP_PDE_dom"/>
</dbReference>
<evidence type="ECO:0000256" key="1">
    <source>
        <dbReference type="SAM" id="MobiDB-lite"/>
    </source>
</evidence>
<organism evidence="4 5">
    <name type="scientific">Chondrus crispus</name>
    <name type="common">Carrageen Irish moss</name>
    <name type="synonym">Polymorpha crispa</name>
    <dbReference type="NCBI Taxonomy" id="2769"/>
    <lineage>
        <taxon>Eukaryota</taxon>
        <taxon>Rhodophyta</taxon>
        <taxon>Florideophyceae</taxon>
        <taxon>Rhodymeniophycidae</taxon>
        <taxon>Gigartinales</taxon>
        <taxon>Gigartinaceae</taxon>
        <taxon>Chondrus</taxon>
    </lineage>
</organism>
<dbReference type="PANTHER" id="PTHR46211:SF14">
    <property type="entry name" value="GLYCEROPHOSPHODIESTER PHOSPHODIESTERASE"/>
    <property type="match status" value="1"/>
</dbReference>
<dbReference type="Gramene" id="CDF38426">
    <property type="protein sequence ID" value="CDF38426"/>
    <property type="gene ID" value="CHC_T00006160001"/>
</dbReference>
<dbReference type="PROSITE" id="PS51704">
    <property type="entry name" value="GP_PDE"/>
    <property type="match status" value="1"/>
</dbReference>
<feature type="domain" description="GP-PDE" evidence="3">
    <location>
        <begin position="126"/>
        <end position="408"/>
    </location>
</feature>
<evidence type="ECO:0000259" key="3">
    <source>
        <dbReference type="PROSITE" id="PS51704"/>
    </source>
</evidence>
<dbReference type="PANTHER" id="PTHR46211">
    <property type="entry name" value="GLYCEROPHOSPHORYL DIESTER PHOSPHODIESTERASE"/>
    <property type="match status" value="1"/>
</dbReference>
<keyword evidence="2" id="KW-0812">Transmembrane</keyword>
<keyword evidence="2" id="KW-1133">Transmembrane helix</keyword>
<evidence type="ECO:0000313" key="5">
    <source>
        <dbReference type="Proteomes" id="UP000012073"/>
    </source>
</evidence>
<dbReference type="GO" id="GO:0006629">
    <property type="term" value="P:lipid metabolic process"/>
    <property type="evidence" value="ECO:0007669"/>
    <property type="project" value="InterPro"/>
</dbReference>
<protein>
    <recommendedName>
        <fullName evidence="3">GP-PDE domain-containing protein</fullName>
    </recommendedName>
</protein>